<sequence length="300" mass="34671">MKHFDPTIQIGSPQDDLLQSDDRINHLPPEIEHEIFVLAFYNGEKGRTNLLRVAKRVAEWLIPMLYKVVILMNREDQHPYPPVESLRRHGHHVRSIIASLRLHLHQTFTGDIILSSCPNVSDLAFWCGVNTTAEVLNLPITRLYFNNTDFVGTQLWDLPKTPQIEQWCSNITHLVFGNCINNSEVDSTPCLNVLTLFPSLTHFMTFYWNKTPVIRRILVCCLRLKVFVWLLGRQSGINRTTVVKRRYDECPVDDPRIVTLNGCYLSDWIEGSRGGDDIWILAEREIRKKRRGIDSSVLVV</sequence>
<accession>A0ACD3A1A4</accession>
<dbReference type="EMBL" id="ML208939">
    <property type="protein sequence ID" value="TFK59583.1"/>
    <property type="molecule type" value="Genomic_DNA"/>
</dbReference>
<evidence type="ECO:0000313" key="2">
    <source>
        <dbReference type="Proteomes" id="UP000308600"/>
    </source>
</evidence>
<dbReference type="Proteomes" id="UP000308600">
    <property type="component" value="Unassembled WGS sequence"/>
</dbReference>
<organism evidence="1 2">
    <name type="scientific">Pluteus cervinus</name>
    <dbReference type="NCBI Taxonomy" id="181527"/>
    <lineage>
        <taxon>Eukaryota</taxon>
        <taxon>Fungi</taxon>
        <taxon>Dikarya</taxon>
        <taxon>Basidiomycota</taxon>
        <taxon>Agaricomycotina</taxon>
        <taxon>Agaricomycetes</taxon>
        <taxon>Agaricomycetidae</taxon>
        <taxon>Agaricales</taxon>
        <taxon>Pluteineae</taxon>
        <taxon>Pluteaceae</taxon>
        <taxon>Pluteus</taxon>
    </lineage>
</organism>
<keyword evidence="2" id="KW-1185">Reference proteome</keyword>
<gene>
    <name evidence="1" type="ORF">BDN72DRAFT_966010</name>
</gene>
<name>A0ACD3A1A4_9AGAR</name>
<protein>
    <submittedName>
        <fullName evidence="1">Uncharacterized protein</fullName>
    </submittedName>
</protein>
<reference evidence="1 2" key="1">
    <citation type="journal article" date="2019" name="Nat. Ecol. Evol.">
        <title>Megaphylogeny resolves global patterns of mushroom evolution.</title>
        <authorList>
            <person name="Varga T."/>
            <person name="Krizsan K."/>
            <person name="Foldi C."/>
            <person name="Dima B."/>
            <person name="Sanchez-Garcia M."/>
            <person name="Sanchez-Ramirez S."/>
            <person name="Szollosi G.J."/>
            <person name="Szarkandi J.G."/>
            <person name="Papp V."/>
            <person name="Albert L."/>
            <person name="Andreopoulos W."/>
            <person name="Angelini C."/>
            <person name="Antonin V."/>
            <person name="Barry K.W."/>
            <person name="Bougher N.L."/>
            <person name="Buchanan P."/>
            <person name="Buyck B."/>
            <person name="Bense V."/>
            <person name="Catcheside P."/>
            <person name="Chovatia M."/>
            <person name="Cooper J."/>
            <person name="Damon W."/>
            <person name="Desjardin D."/>
            <person name="Finy P."/>
            <person name="Geml J."/>
            <person name="Haridas S."/>
            <person name="Hughes K."/>
            <person name="Justo A."/>
            <person name="Karasinski D."/>
            <person name="Kautmanova I."/>
            <person name="Kiss B."/>
            <person name="Kocsube S."/>
            <person name="Kotiranta H."/>
            <person name="LaButti K.M."/>
            <person name="Lechner B.E."/>
            <person name="Liimatainen K."/>
            <person name="Lipzen A."/>
            <person name="Lukacs Z."/>
            <person name="Mihaltcheva S."/>
            <person name="Morgado L.N."/>
            <person name="Niskanen T."/>
            <person name="Noordeloos M.E."/>
            <person name="Ohm R.A."/>
            <person name="Ortiz-Santana B."/>
            <person name="Ovrebo C."/>
            <person name="Racz N."/>
            <person name="Riley R."/>
            <person name="Savchenko A."/>
            <person name="Shiryaev A."/>
            <person name="Soop K."/>
            <person name="Spirin V."/>
            <person name="Szebenyi C."/>
            <person name="Tomsovsky M."/>
            <person name="Tulloss R.E."/>
            <person name="Uehling J."/>
            <person name="Grigoriev I.V."/>
            <person name="Vagvolgyi C."/>
            <person name="Papp T."/>
            <person name="Martin F.M."/>
            <person name="Miettinen O."/>
            <person name="Hibbett D.S."/>
            <person name="Nagy L.G."/>
        </authorList>
    </citation>
    <scope>NUCLEOTIDE SEQUENCE [LARGE SCALE GENOMIC DNA]</scope>
    <source>
        <strain evidence="1 2">NL-1719</strain>
    </source>
</reference>
<evidence type="ECO:0000313" key="1">
    <source>
        <dbReference type="EMBL" id="TFK59583.1"/>
    </source>
</evidence>
<proteinExistence type="predicted"/>